<gene>
    <name evidence="2" type="ORF">ABMA28_013969</name>
</gene>
<keyword evidence="1" id="KW-1133">Transmembrane helix</keyword>
<dbReference type="Proteomes" id="UP001549921">
    <property type="component" value="Unassembled WGS sequence"/>
</dbReference>
<protein>
    <submittedName>
        <fullName evidence="2">Uncharacterized protein</fullName>
    </submittedName>
</protein>
<dbReference type="EMBL" id="JBEDNZ010000005">
    <property type="protein sequence ID" value="KAL0841696.1"/>
    <property type="molecule type" value="Genomic_DNA"/>
</dbReference>
<dbReference type="AlphaFoldDB" id="A0ABD0TF74"/>
<proteinExistence type="predicted"/>
<feature type="transmembrane region" description="Helical" evidence="1">
    <location>
        <begin position="64"/>
        <end position="85"/>
    </location>
</feature>
<comment type="caution">
    <text evidence="2">The sequence shown here is derived from an EMBL/GenBank/DDBJ whole genome shotgun (WGS) entry which is preliminary data.</text>
</comment>
<name>A0ABD0TF74_LOXSC</name>
<sequence>MFSKLVRASAKQIWRIPPHIQTTLPPKSLPARRYSDIVPPNQYDIPIPPRLQLGHVLKVYWETIPLFITTLTSIGLVIVAFIYAARNKIDVVFSTHSRNNISRTMDLRNPSIHKVVIINQRYEPWPEMQDLLDRMKSAEKRALVRAQSCSHP</sequence>
<keyword evidence="1" id="KW-0472">Membrane</keyword>
<accession>A0ABD0TF74</accession>
<evidence type="ECO:0000313" key="2">
    <source>
        <dbReference type="EMBL" id="KAL0841696.1"/>
    </source>
</evidence>
<keyword evidence="1" id="KW-0812">Transmembrane</keyword>
<organism evidence="2 3">
    <name type="scientific">Loxostege sticticalis</name>
    <name type="common">Beet webworm moth</name>
    <dbReference type="NCBI Taxonomy" id="481309"/>
    <lineage>
        <taxon>Eukaryota</taxon>
        <taxon>Metazoa</taxon>
        <taxon>Ecdysozoa</taxon>
        <taxon>Arthropoda</taxon>
        <taxon>Hexapoda</taxon>
        <taxon>Insecta</taxon>
        <taxon>Pterygota</taxon>
        <taxon>Neoptera</taxon>
        <taxon>Endopterygota</taxon>
        <taxon>Lepidoptera</taxon>
        <taxon>Glossata</taxon>
        <taxon>Ditrysia</taxon>
        <taxon>Pyraloidea</taxon>
        <taxon>Crambidae</taxon>
        <taxon>Pyraustinae</taxon>
        <taxon>Loxostege</taxon>
    </lineage>
</organism>
<reference evidence="2 3" key="1">
    <citation type="submission" date="2024-06" db="EMBL/GenBank/DDBJ databases">
        <title>A chromosome-level genome assembly of beet webworm, Loxostege sticticalis.</title>
        <authorList>
            <person name="Zhang Y."/>
        </authorList>
    </citation>
    <scope>NUCLEOTIDE SEQUENCE [LARGE SCALE GENOMIC DNA]</scope>
    <source>
        <strain evidence="2">AQ028</strain>
        <tissue evidence="2">Male pupae</tissue>
    </source>
</reference>
<evidence type="ECO:0000313" key="3">
    <source>
        <dbReference type="Proteomes" id="UP001549921"/>
    </source>
</evidence>
<evidence type="ECO:0000256" key="1">
    <source>
        <dbReference type="SAM" id="Phobius"/>
    </source>
</evidence>